<dbReference type="FunFam" id="3.40.50.2300:FF:000001">
    <property type="entry name" value="DNA-binding response regulator PhoB"/>
    <property type="match status" value="1"/>
</dbReference>
<dbReference type="InterPro" id="IPR001867">
    <property type="entry name" value="OmpR/PhoB-type_DNA-bd"/>
</dbReference>
<dbReference type="SMART" id="SM00448">
    <property type="entry name" value="REC"/>
    <property type="match status" value="1"/>
</dbReference>
<dbReference type="GO" id="GO:0005829">
    <property type="term" value="C:cytosol"/>
    <property type="evidence" value="ECO:0007669"/>
    <property type="project" value="TreeGrafter"/>
</dbReference>
<evidence type="ECO:0000259" key="9">
    <source>
        <dbReference type="PROSITE" id="PS50110"/>
    </source>
</evidence>
<dbReference type="PROSITE" id="PS50110">
    <property type="entry name" value="RESPONSE_REGULATORY"/>
    <property type="match status" value="1"/>
</dbReference>
<keyword evidence="12" id="KW-1185">Reference proteome</keyword>
<dbReference type="SUPFAM" id="SSF46894">
    <property type="entry name" value="C-terminal effector domain of the bipartite response regulators"/>
    <property type="match status" value="1"/>
</dbReference>
<dbReference type="PANTHER" id="PTHR48111">
    <property type="entry name" value="REGULATOR OF RPOS"/>
    <property type="match status" value="1"/>
</dbReference>
<dbReference type="SUPFAM" id="SSF52172">
    <property type="entry name" value="CheY-like"/>
    <property type="match status" value="1"/>
</dbReference>
<comment type="subcellular location">
    <subcellularLocation>
        <location evidence="1">Cytoplasm</location>
    </subcellularLocation>
</comment>
<evidence type="ECO:0000256" key="2">
    <source>
        <dbReference type="ARBA" id="ARBA00022553"/>
    </source>
</evidence>
<dbReference type="RefSeq" id="WP_091270721.1">
    <property type="nucleotide sequence ID" value="NZ_FNDK01000001.1"/>
</dbReference>
<keyword evidence="4" id="KW-0805">Transcription regulation</keyword>
<reference evidence="11 12" key="1">
    <citation type="submission" date="2016-10" db="EMBL/GenBank/DDBJ databases">
        <authorList>
            <person name="de Groot N.N."/>
        </authorList>
    </citation>
    <scope>NUCLEOTIDE SEQUENCE [LARGE SCALE GENOMIC DNA]</scope>
    <source>
        <strain evidence="11 12">DSM 21632</strain>
    </source>
</reference>
<dbReference type="FunFam" id="1.10.10.10:FF:000018">
    <property type="entry name" value="DNA-binding response regulator ResD"/>
    <property type="match status" value="1"/>
</dbReference>
<organism evidence="11 12">
    <name type="scientific">Alteribacillus persepolensis</name>
    <dbReference type="NCBI Taxonomy" id="568899"/>
    <lineage>
        <taxon>Bacteria</taxon>
        <taxon>Bacillati</taxon>
        <taxon>Bacillota</taxon>
        <taxon>Bacilli</taxon>
        <taxon>Bacillales</taxon>
        <taxon>Bacillaceae</taxon>
        <taxon>Alteribacillus</taxon>
    </lineage>
</organism>
<dbReference type="GO" id="GO:0000976">
    <property type="term" value="F:transcription cis-regulatory region binding"/>
    <property type="evidence" value="ECO:0007669"/>
    <property type="project" value="TreeGrafter"/>
</dbReference>
<dbReference type="Pfam" id="PF00486">
    <property type="entry name" value="Trans_reg_C"/>
    <property type="match status" value="1"/>
</dbReference>
<dbReference type="InterPro" id="IPR036388">
    <property type="entry name" value="WH-like_DNA-bd_sf"/>
</dbReference>
<name>A0A1G7Z6S0_9BACI</name>
<gene>
    <name evidence="11" type="ORF">SAMN05192534_101422</name>
</gene>
<dbReference type="InterPro" id="IPR001789">
    <property type="entry name" value="Sig_transdc_resp-reg_receiver"/>
</dbReference>
<keyword evidence="5 8" id="KW-0238">DNA-binding</keyword>
<dbReference type="OrthoDB" id="9790442at2"/>
<keyword evidence="2 7" id="KW-0597">Phosphoprotein</keyword>
<dbReference type="InterPro" id="IPR011006">
    <property type="entry name" value="CheY-like_superfamily"/>
</dbReference>
<dbReference type="CDD" id="cd00383">
    <property type="entry name" value="trans_reg_C"/>
    <property type="match status" value="1"/>
</dbReference>
<evidence type="ECO:0000256" key="3">
    <source>
        <dbReference type="ARBA" id="ARBA00023012"/>
    </source>
</evidence>
<dbReference type="Gene3D" id="3.40.50.2300">
    <property type="match status" value="1"/>
</dbReference>
<feature type="domain" description="OmpR/PhoB-type" evidence="10">
    <location>
        <begin position="135"/>
        <end position="234"/>
    </location>
</feature>
<dbReference type="EMBL" id="FNDK01000001">
    <property type="protein sequence ID" value="SDH04299.1"/>
    <property type="molecule type" value="Genomic_DNA"/>
</dbReference>
<evidence type="ECO:0000256" key="6">
    <source>
        <dbReference type="ARBA" id="ARBA00023163"/>
    </source>
</evidence>
<dbReference type="InterPro" id="IPR039420">
    <property type="entry name" value="WalR-like"/>
</dbReference>
<protein>
    <submittedName>
        <fullName evidence="11">Two-component system, OmpR family, alkaline phosphatase synthesis response regulator PhoP</fullName>
    </submittedName>
</protein>
<dbReference type="GO" id="GO:0006355">
    <property type="term" value="P:regulation of DNA-templated transcription"/>
    <property type="evidence" value="ECO:0007669"/>
    <property type="project" value="InterPro"/>
</dbReference>
<dbReference type="Gene3D" id="1.10.10.10">
    <property type="entry name" value="Winged helix-like DNA-binding domain superfamily/Winged helix DNA-binding domain"/>
    <property type="match status" value="1"/>
</dbReference>
<evidence type="ECO:0000259" key="10">
    <source>
        <dbReference type="PROSITE" id="PS51755"/>
    </source>
</evidence>
<dbReference type="PROSITE" id="PS51755">
    <property type="entry name" value="OMPR_PHOB"/>
    <property type="match status" value="1"/>
</dbReference>
<evidence type="ECO:0000256" key="7">
    <source>
        <dbReference type="PROSITE-ProRule" id="PRU00169"/>
    </source>
</evidence>
<feature type="DNA-binding region" description="OmpR/PhoB-type" evidence="8">
    <location>
        <begin position="135"/>
        <end position="234"/>
    </location>
</feature>
<dbReference type="GO" id="GO:0000156">
    <property type="term" value="F:phosphorelay response regulator activity"/>
    <property type="evidence" value="ECO:0007669"/>
    <property type="project" value="TreeGrafter"/>
</dbReference>
<feature type="modified residue" description="4-aspartylphosphate" evidence="7">
    <location>
        <position position="53"/>
    </location>
</feature>
<accession>A0A1G7Z6S0</accession>
<dbReference type="Gene3D" id="6.10.250.690">
    <property type="match status" value="1"/>
</dbReference>
<proteinExistence type="predicted"/>
<keyword evidence="3" id="KW-0902">Two-component regulatory system</keyword>
<sequence length="234" mass="27326">MGKKSVLIVEDEEDIRNLLHMYLETEYHVLVSDSGNEALSLMRQHRPDIIILDILLPEIDGLDVCRIWREEDEDTPILFLSAKKEYEDKIYGLELGADDYITKPFDPREVMARVKAHLRRTQRSLKSKQSGDTNKYLLSFGDVSIDVKSYTVTLKNEPIHLYAKEFQLLLLFVEHPHRVFSVEHLYNTIWGRERLGDLKTVSVHIRNLRKKLEKNPAKPVHIVTVRGFGYKFIP</sequence>
<evidence type="ECO:0000256" key="4">
    <source>
        <dbReference type="ARBA" id="ARBA00023015"/>
    </source>
</evidence>
<evidence type="ECO:0000256" key="5">
    <source>
        <dbReference type="ARBA" id="ARBA00023125"/>
    </source>
</evidence>
<feature type="domain" description="Response regulatory" evidence="9">
    <location>
        <begin position="5"/>
        <end position="118"/>
    </location>
</feature>
<evidence type="ECO:0000313" key="12">
    <source>
        <dbReference type="Proteomes" id="UP000199163"/>
    </source>
</evidence>
<dbReference type="Proteomes" id="UP000199163">
    <property type="component" value="Unassembled WGS sequence"/>
</dbReference>
<dbReference type="Pfam" id="PF00072">
    <property type="entry name" value="Response_reg"/>
    <property type="match status" value="1"/>
</dbReference>
<dbReference type="SMART" id="SM00862">
    <property type="entry name" value="Trans_reg_C"/>
    <property type="match status" value="1"/>
</dbReference>
<dbReference type="PANTHER" id="PTHR48111:SF40">
    <property type="entry name" value="PHOSPHATE REGULON TRANSCRIPTIONAL REGULATORY PROTEIN PHOB"/>
    <property type="match status" value="1"/>
</dbReference>
<dbReference type="InterPro" id="IPR016032">
    <property type="entry name" value="Sig_transdc_resp-reg_C-effctor"/>
</dbReference>
<evidence type="ECO:0000256" key="1">
    <source>
        <dbReference type="ARBA" id="ARBA00004496"/>
    </source>
</evidence>
<dbReference type="STRING" id="568899.SAMN05192534_101422"/>
<dbReference type="AlphaFoldDB" id="A0A1G7Z6S0"/>
<dbReference type="GO" id="GO:0032993">
    <property type="term" value="C:protein-DNA complex"/>
    <property type="evidence" value="ECO:0007669"/>
    <property type="project" value="TreeGrafter"/>
</dbReference>
<evidence type="ECO:0000313" key="11">
    <source>
        <dbReference type="EMBL" id="SDH04299.1"/>
    </source>
</evidence>
<evidence type="ECO:0000256" key="8">
    <source>
        <dbReference type="PROSITE-ProRule" id="PRU01091"/>
    </source>
</evidence>
<keyword evidence="6" id="KW-0804">Transcription</keyword>